<dbReference type="Pfam" id="PF13695">
    <property type="entry name" value="Zn_ribbon_3CxxC"/>
    <property type="match status" value="1"/>
</dbReference>
<dbReference type="GO" id="GO:0006412">
    <property type="term" value="P:translation"/>
    <property type="evidence" value="ECO:0007669"/>
    <property type="project" value="TreeGrafter"/>
</dbReference>
<keyword evidence="2" id="KW-0217">Developmental protein</keyword>
<evidence type="ECO:0000256" key="5">
    <source>
        <dbReference type="ARBA" id="ARBA00022771"/>
    </source>
</evidence>
<keyword evidence="3" id="KW-0963">Cytoplasm</keyword>
<dbReference type="GO" id="GO:0036464">
    <property type="term" value="C:cytoplasmic ribonucleoprotein granule"/>
    <property type="evidence" value="ECO:0007669"/>
    <property type="project" value="UniProtKB-SubCell"/>
</dbReference>
<dbReference type="PANTHER" id="PTHR31054:SF3">
    <property type="entry name" value="ZYGOTE ARREST PROTEIN 1-LIKE"/>
    <property type="match status" value="1"/>
</dbReference>
<feature type="chain" id="PRO_5042508795" evidence="12">
    <location>
        <begin position="17"/>
        <end position="343"/>
    </location>
</feature>
<evidence type="ECO:0000256" key="8">
    <source>
        <dbReference type="ARBA" id="ARBA00022884"/>
    </source>
</evidence>
<evidence type="ECO:0000256" key="11">
    <source>
        <dbReference type="SAM" id="MobiDB-lite"/>
    </source>
</evidence>
<dbReference type="CTD" id="646799"/>
<name>A0AAJ7UEB5_PETMA</name>
<evidence type="ECO:0000313" key="15">
    <source>
        <dbReference type="RefSeq" id="XP_032833222.1"/>
    </source>
</evidence>
<accession>A0AAJ7UEB5</accession>
<dbReference type="PANTHER" id="PTHR31054">
    <property type="entry name" value="ZYGOTE ARREST PROTEIN 1-LIKE ISOFORM X1"/>
    <property type="match status" value="1"/>
</dbReference>
<keyword evidence="7" id="KW-0862">Zinc</keyword>
<reference evidence="15" key="1">
    <citation type="submission" date="2025-08" db="UniProtKB">
        <authorList>
            <consortium name="RefSeq"/>
        </authorList>
    </citation>
    <scope>IDENTIFICATION</scope>
    <source>
        <tissue evidence="15">Sperm</tissue>
    </source>
</reference>
<organism evidence="14 15">
    <name type="scientific">Petromyzon marinus</name>
    <name type="common">Sea lamprey</name>
    <dbReference type="NCBI Taxonomy" id="7757"/>
    <lineage>
        <taxon>Eukaryota</taxon>
        <taxon>Metazoa</taxon>
        <taxon>Chordata</taxon>
        <taxon>Craniata</taxon>
        <taxon>Vertebrata</taxon>
        <taxon>Cyclostomata</taxon>
        <taxon>Hyperoartia</taxon>
        <taxon>Petromyzontiformes</taxon>
        <taxon>Petromyzontidae</taxon>
        <taxon>Petromyzon</taxon>
    </lineage>
</organism>
<gene>
    <name evidence="15" type="primary">ZAR1L</name>
</gene>
<feature type="compositionally biased region" description="Basic and acidic residues" evidence="11">
    <location>
        <begin position="121"/>
        <end position="131"/>
    </location>
</feature>
<keyword evidence="14" id="KW-1185">Reference proteome</keyword>
<feature type="region of interest" description="Disordered" evidence="11">
    <location>
        <begin position="179"/>
        <end position="228"/>
    </location>
</feature>
<dbReference type="GO" id="GO:0048477">
    <property type="term" value="P:oogenesis"/>
    <property type="evidence" value="ECO:0007669"/>
    <property type="project" value="UniProtKB-KW"/>
</dbReference>
<keyword evidence="9" id="KW-0896">Oogenesis</keyword>
<dbReference type="Proteomes" id="UP001318040">
    <property type="component" value="Chromosome 3"/>
</dbReference>
<evidence type="ECO:0000256" key="12">
    <source>
        <dbReference type="SAM" id="SignalP"/>
    </source>
</evidence>
<evidence type="ECO:0000256" key="9">
    <source>
        <dbReference type="ARBA" id="ARBA00022943"/>
    </source>
</evidence>
<dbReference type="RefSeq" id="XP_032833222.1">
    <property type="nucleotide sequence ID" value="XM_032977331.1"/>
</dbReference>
<protein>
    <submittedName>
        <fullName evidence="15">ZAR1-like protein isoform X1</fullName>
    </submittedName>
</protein>
<evidence type="ECO:0000256" key="6">
    <source>
        <dbReference type="ARBA" id="ARBA00022782"/>
    </source>
</evidence>
<dbReference type="SMART" id="SM01328">
    <property type="entry name" value="zf-3CxxC"/>
    <property type="match status" value="1"/>
</dbReference>
<feature type="signal peptide" evidence="12">
    <location>
        <begin position="1"/>
        <end position="16"/>
    </location>
</feature>
<keyword evidence="5" id="KW-0863">Zinc-finger</keyword>
<dbReference type="GO" id="GO:0017148">
    <property type="term" value="P:negative regulation of translation"/>
    <property type="evidence" value="ECO:0007669"/>
    <property type="project" value="UniProtKB-ARBA"/>
</dbReference>
<dbReference type="GO" id="GO:0003729">
    <property type="term" value="F:mRNA binding"/>
    <property type="evidence" value="ECO:0007669"/>
    <property type="project" value="UniProtKB-ARBA"/>
</dbReference>
<evidence type="ECO:0000313" key="14">
    <source>
        <dbReference type="Proteomes" id="UP001318040"/>
    </source>
</evidence>
<evidence type="ECO:0000256" key="2">
    <source>
        <dbReference type="ARBA" id="ARBA00022473"/>
    </source>
</evidence>
<comment type="subcellular location">
    <subcellularLocation>
        <location evidence="1">Cytoplasm</location>
        <location evidence="1">Cytoplasmic ribonucleoprotein granule</location>
    </subcellularLocation>
</comment>
<dbReference type="GO" id="GO:0008270">
    <property type="term" value="F:zinc ion binding"/>
    <property type="evidence" value="ECO:0007669"/>
    <property type="project" value="UniProtKB-KW"/>
</dbReference>
<evidence type="ECO:0000256" key="3">
    <source>
        <dbReference type="ARBA" id="ARBA00022490"/>
    </source>
</evidence>
<keyword evidence="4" id="KW-0479">Metal-binding</keyword>
<evidence type="ECO:0000256" key="7">
    <source>
        <dbReference type="ARBA" id="ARBA00022833"/>
    </source>
</evidence>
<dbReference type="InterPro" id="IPR026775">
    <property type="entry name" value="Zar1"/>
</dbReference>
<dbReference type="InterPro" id="IPR027377">
    <property type="entry name" value="ZAR1/RTP1-5-like_Znf-3CxxC"/>
</dbReference>
<dbReference type="AlphaFoldDB" id="A0AAJ7UEB5"/>
<evidence type="ECO:0000256" key="10">
    <source>
        <dbReference type="ARBA" id="ARBA00034699"/>
    </source>
</evidence>
<evidence type="ECO:0000256" key="1">
    <source>
        <dbReference type="ARBA" id="ARBA00004331"/>
    </source>
</evidence>
<feature type="region of interest" description="Disordered" evidence="11">
    <location>
        <begin position="119"/>
        <end position="148"/>
    </location>
</feature>
<keyword evidence="12" id="KW-0732">Signal</keyword>
<feature type="domain" description="3CxxC-type" evidence="13">
    <location>
        <begin position="241"/>
        <end position="329"/>
    </location>
</feature>
<comment type="similarity">
    <text evidence="10">Belongs to the ZAR1 family.</text>
</comment>
<dbReference type="KEGG" id="pmrn:116955962"/>
<keyword evidence="8" id="KW-0694">RNA-binding</keyword>
<proteinExistence type="inferred from homology"/>
<sequence length="343" mass="38441">MGHIFCCSWALQFSLARDTVPNRAYWMIRPWLEAALGLRGGQPTHPIGVLAVLPSQVYDPCLHQPLVPAWQWTPWPLAWKLAQWPGDMTTLLEGEVGPCTREVAVQVSPRRDSSVQCDLEGPIHVRPDLRPRPLLGQRPKAQQGQLGKASSQCGIGAICSYVPLRHPLNVIAMEGVTRTNSSQPAGSDDVTKAQDEGSDVVKAQQAGSDPANAESGGEVESDHVTEGQEKRNYPSFQFLEQKYGYFHCRKCGTRWESAFTWCVSGTFKVYFKQLCRKCQKSFNPYRVEDIVCSRCSRPVCVCSSVQGRSFPRAPRRPHRQDLCSRCRGRPLSCVRTFSFKYIL</sequence>
<keyword evidence="6" id="KW-0221">Differentiation</keyword>
<evidence type="ECO:0000256" key="4">
    <source>
        <dbReference type="ARBA" id="ARBA00022723"/>
    </source>
</evidence>
<evidence type="ECO:0000259" key="13">
    <source>
        <dbReference type="SMART" id="SM01328"/>
    </source>
</evidence>